<reference evidence="1 2" key="1">
    <citation type="submission" date="2014-03" db="EMBL/GenBank/DDBJ databases">
        <title>Sequencing and Comparison of Genomes and Transcriptome Profiles of Human Ehrlichiosis Agents.</title>
        <authorList>
            <person name="Lin M."/>
            <person name="Daugherty S.C."/>
            <person name="Nagaraj S."/>
            <person name="Cheng Z."/>
            <person name="Xiong Q."/>
            <person name="Lin F.-Y."/>
            <person name="Sengamalay N."/>
            <person name="Ott S."/>
            <person name="Godinez A."/>
            <person name="Tallon L.J."/>
            <person name="Sadzewicz L."/>
            <person name="Fraser C.M."/>
            <person name="Dunning Hotopp J.C."/>
            <person name="Rikihisa Y."/>
        </authorList>
    </citation>
    <scope>NUCLEOTIDE SEQUENCE [LARGE SCALE GENOMIC DNA]</scope>
    <source>
        <strain evidence="1 2">Oregon</strain>
    </source>
</reference>
<proteinExistence type="predicted"/>
<protein>
    <submittedName>
        <fullName evidence="1">Uncharacterized protein</fullName>
    </submittedName>
</protein>
<dbReference type="EMBL" id="CP007481">
    <property type="protein sequence ID" value="AHX11095.1"/>
    <property type="molecule type" value="Genomic_DNA"/>
</dbReference>
<gene>
    <name evidence="1" type="ORF">NHE_0125</name>
</gene>
<dbReference type="HOGENOM" id="CLU_2974765_0_0_5"/>
<dbReference type="Proteomes" id="UP000023755">
    <property type="component" value="Chromosome"/>
</dbReference>
<name>X5HL65_9RICK</name>
<dbReference type="AlphaFoldDB" id="X5HL65"/>
<dbReference type="KEGG" id="nhm:NHE_0125"/>
<accession>X5HL65</accession>
<organism evidence="1 2">
    <name type="scientific">Neorickettsia helminthoeca str. Oregon</name>
    <dbReference type="NCBI Taxonomy" id="1286528"/>
    <lineage>
        <taxon>Bacteria</taxon>
        <taxon>Pseudomonadati</taxon>
        <taxon>Pseudomonadota</taxon>
        <taxon>Alphaproteobacteria</taxon>
        <taxon>Rickettsiales</taxon>
        <taxon>Anaplasmataceae</taxon>
        <taxon>Neorickettsia</taxon>
    </lineage>
</organism>
<dbReference type="STRING" id="1286528.NHE_0125"/>
<evidence type="ECO:0000313" key="2">
    <source>
        <dbReference type="Proteomes" id="UP000023755"/>
    </source>
</evidence>
<evidence type="ECO:0000313" key="1">
    <source>
        <dbReference type="EMBL" id="AHX11095.1"/>
    </source>
</evidence>
<keyword evidence="2" id="KW-1185">Reference proteome</keyword>
<sequence>MNLVKIETSTEFLEHVGESVNSMISGVFDIGDSNSSAHKQFLHLNLPGKYDMVSGAIL</sequence>